<sequence>MLGIHNNIYVLAGTASASLTKPLTNPPPVKNEVAKATISSISAQGQAMLAQEDAHHASSSATSSEWPVEMYQIPPWLASVLPMSGGELPKLLNGFGDGHVTLNKDFLSDGKDAQRVAYTNMFNQHWRNLLDEHGIHTPEVFHQKMIADVQFSEKIHQQLKELIQGDRQMIALASQFDWNPS</sequence>
<dbReference type="AlphaFoldDB" id="A0A318KNG4"/>
<evidence type="ECO:0000313" key="1">
    <source>
        <dbReference type="EMBL" id="PXX79331.1"/>
    </source>
</evidence>
<dbReference type="RefSeq" id="WP_146215076.1">
    <property type="nucleotide sequence ID" value="NZ_QJKI01000007.1"/>
</dbReference>
<evidence type="ECO:0000313" key="2">
    <source>
        <dbReference type="Proteomes" id="UP000247555"/>
    </source>
</evidence>
<comment type="caution">
    <text evidence="1">The sequence shown here is derived from an EMBL/GenBank/DDBJ whole genome shotgun (WGS) entry which is preliminary data.</text>
</comment>
<protein>
    <submittedName>
        <fullName evidence="1">Uncharacterized protein</fullName>
    </submittedName>
</protein>
<dbReference type="OrthoDB" id="5521937at2"/>
<reference evidence="1 2" key="1">
    <citation type="submission" date="2018-05" db="EMBL/GenBank/DDBJ databases">
        <title>Genomic Encyclopedia of Type Strains, Phase IV (KMG-IV): sequencing the most valuable type-strain genomes for metagenomic binning, comparative biology and taxonomic classification.</title>
        <authorList>
            <person name="Goeker M."/>
        </authorList>
    </citation>
    <scope>NUCLEOTIDE SEQUENCE [LARGE SCALE GENOMIC DNA]</scope>
    <source>
        <strain evidence="1 2">DSM 29661</strain>
    </source>
</reference>
<dbReference type="Proteomes" id="UP000247555">
    <property type="component" value="Unassembled WGS sequence"/>
</dbReference>
<accession>A0A318KNG4</accession>
<dbReference type="EMBL" id="QJKI01000007">
    <property type="protein sequence ID" value="PXX79331.1"/>
    <property type="molecule type" value="Genomic_DNA"/>
</dbReference>
<organism evidence="1 2">
    <name type="scientific">Rivihabitans pingtungensis</name>
    <dbReference type="NCBI Taxonomy" id="1054498"/>
    <lineage>
        <taxon>Bacteria</taxon>
        <taxon>Pseudomonadati</taxon>
        <taxon>Pseudomonadota</taxon>
        <taxon>Betaproteobacteria</taxon>
        <taxon>Neisseriales</taxon>
        <taxon>Aquaspirillaceae</taxon>
        <taxon>Rivihabitans</taxon>
    </lineage>
</organism>
<gene>
    <name evidence="1" type="ORF">DFR34_10791</name>
</gene>
<proteinExistence type="predicted"/>
<keyword evidence="2" id="KW-1185">Reference proteome</keyword>
<name>A0A318KNG4_9NEIS</name>